<dbReference type="AlphaFoldDB" id="A0A6J4S8M5"/>
<dbReference type="SUPFAM" id="SSF56436">
    <property type="entry name" value="C-type lectin-like"/>
    <property type="match status" value="1"/>
</dbReference>
<evidence type="ECO:0000256" key="3">
    <source>
        <dbReference type="ARBA" id="ARBA00037882"/>
    </source>
</evidence>
<evidence type="ECO:0000259" key="4">
    <source>
        <dbReference type="Pfam" id="PF03781"/>
    </source>
</evidence>
<dbReference type="Pfam" id="PF03781">
    <property type="entry name" value="FGE-sulfatase"/>
    <property type="match status" value="2"/>
</dbReference>
<dbReference type="Pfam" id="PF12867">
    <property type="entry name" value="DinB_2"/>
    <property type="match status" value="1"/>
</dbReference>
<evidence type="ECO:0008006" key="7">
    <source>
        <dbReference type="Google" id="ProtNLM"/>
    </source>
</evidence>
<evidence type="ECO:0000256" key="2">
    <source>
        <dbReference type="ARBA" id="ARBA00023004"/>
    </source>
</evidence>
<dbReference type="InterPro" id="IPR016187">
    <property type="entry name" value="CTDL_fold"/>
</dbReference>
<evidence type="ECO:0000259" key="5">
    <source>
        <dbReference type="Pfam" id="PF12867"/>
    </source>
</evidence>
<dbReference type="EMBL" id="CADCVZ010000001">
    <property type="protein sequence ID" value="CAA9488044.1"/>
    <property type="molecule type" value="Genomic_DNA"/>
</dbReference>
<dbReference type="InterPro" id="IPR024775">
    <property type="entry name" value="DinB-like"/>
</dbReference>
<protein>
    <recommendedName>
        <fullName evidence="7">Ergothioneine biosynthesis protein EgtB</fullName>
    </recommendedName>
</protein>
<evidence type="ECO:0000313" key="6">
    <source>
        <dbReference type="EMBL" id="CAA9488044.1"/>
    </source>
</evidence>
<comment type="pathway">
    <text evidence="3">Amino-acid biosynthesis; ergothioneine biosynthesis.</text>
</comment>
<dbReference type="InterPro" id="IPR005532">
    <property type="entry name" value="SUMF_dom"/>
</dbReference>
<sequence>MATRRDPHRLNAAGLSERLFATRRLTADLARPLSDADATIQPHPDASPAKWHLAHTTWFLETFVLRDHLPGYRLHDERWPFLFNSYYEGEGPRHARPRRGMISRPSLDEVRAWRSHVDGALDRALPDLPPAALELIELGIQHEQQHQELLLTDILATLAENPLEPAYMPVIASRTKQSTSSPPSRELSRLVAGAPRKDEWLCSQGGIVEIGAPAEGFAFDSERPRHHALLHPHEIAATPVTNGEWLQFIADRGYQTAQLWLSEGWDWVQREQVTAPLYWRGDGCAFTLAGRRELDRAAPVAHISYYEADAFARWAGARLPTEAEWESLAASSNPAGGNQLDRAGPAMPHPDGALFGDVWNWTASAFLPYPRFQSAEGTVGEYNGKFMCGQFVLRGASCATPRRHSRPSYRNFFPPAARWQFSGVRLARDA</sequence>
<dbReference type="InterPro" id="IPR017806">
    <property type="entry name" value="EgtB"/>
</dbReference>
<feature type="domain" description="DinB-like" evidence="5">
    <location>
        <begin position="21"/>
        <end position="148"/>
    </location>
</feature>
<dbReference type="InterPro" id="IPR051043">
    <property type="entry name" value="Sulfatase_Mod_Factor_Kinase"/>
</dbReference>
<proteinExistence type="predicted"/>
<keyword evidence="2" id="KW-0408">Iron</keyword>
<organism evidence="6">
    <name type="scientific">uncultured Sphingomonas sp</name>
    <dbReference type="NCBI Taxonomy" id="158754"/>
    <lineage>
        <taxon>Bacteria</taxon>
        <taxon>Pseudomonadati</taxon>
        <taxon>Pseudomonadota</taxon>
        <taxon>Alphaproteobacteria</taxon>
        <taxon>Sphingomonadales</taxon>
        <taxon>Sphingomonadaceae</taxon>
        <taxon>Sphingomonas</taxon>
        <taxon>environmental samples</taxon>
    </lineage>
</organism>
<keyword evidence="1" id="KW-0560">Oxidoreductase</keyword>
<evidence type="ECO:0000256" key="1">
    <source>
        <dbReference type="ARBA" id="ARBA00023002"/>
    </source>
</evidence>
<feature type="domain" description="Sulfatase-modifying factor enzyme-like" evidence="4">
    <location>
        <begin position="354"/>
        <end position="428"/>
    </location>
</feature>
<dbReference type="GO" id="GO:0052699">
    <property type="term" value="P:ergothioneine biosynthetic process"/>
    <property type="evidence" value="ECO:0007669"/>
    <property type="project" value="InterPro"/>
</dbReference>
<feature type="domain" description="Sulfatase-modifying factor enzyme-like" evidence="4">
    <location>
        <begin position="198"/>
        <end position="331"/>
    </location>
</feature>
<dbReference type="NCBIfam" id="TIGR03440">
    <property type="entry name" value="egtB_TIGR03440"/>
    <property type="match status" value="1"/>
</dbReference>
<dbReference type="InterPro" id="IPR042095">
    <property type="entry name" value="SUMF_sf"/>
</dbReference>
<dbReference type="InterPro" id="IPR034660">
    <property type="entry name" value="DinB/YfiT-like"/>
</dbReference>
<dbReference type="PANTHER" id="PTHR23150:SF36">
    <property type="entry name" value="HERCYNINE OXYGENASE"/>
    <property type="match status" value="1"/>
</dbReference>
<gene>
    <name evidence="6" type="ORF">AVDCRST_MAG09-656</name>
</gene>
<dbReference type="PANTHER" id="PTHR23150">
    <property type="entry name" value="SULFATASE MODIFYING FACTOR 1, 2"/>
    <property type="match status" value="1"/>
</dbReference>
<dbReference type="SUPFAM" id="SSF109854">
    <property type="entry name" value="DinB/YfiT-like putative metalloenzymes"/>
    <property type="match status" value="1"/>
</dbReference>
<reference evidence="6" key="1">
    <citation type="submission" date="2020-02" db="EMBL/GenBank/DDBJ databases">
        <authorList>
            <person name="Meier V. D."/>
        </authorList>
    </citation>
    <scope>NUCLEOTIDE SEQUENCE</scope>
    <source>
        <strain evidence="6">AVDCRST_MAG09</strain>
    </source>
</reference>
<name>A0A6J4S8M5_9SPHN</name>
<accession>A0A6J4S8M5</accession>
<dbReference type="Gene3D" id="3.90.1580.10">
    <property type="entry name" value="paralog of FGE (formylglycine-generating enzyme)"/>
    <property type="match status" value="2"/>
</dbReference>